<dbReference type="GO" id="GO:0003700">
    <property type="term" value="F:DNA-binding transcription factor activity"/>
    <property type="evidence" value="ECO:0007669"/>
    <property type="project" value="InterPro"/>
</dbReference>
<dbReference type="PROSITE" id="PS01124">
    <property type="entry name" value="HTH_ARAC_FAMILY_2"/>
    <property type="match status" value="1"/>
</dbReference>
<evidence type="ECO:0000313" key="6">
    <source>
        <dbReference type="Proteomes" id="UP000219573"/>
    </source>
</evidence>
<dbReference type="OrthoDB" id="2599717at2"/>
<dbReference type="PANTHER" id="PTHR43280:SF2">
    <property type="entry name" value="HTH-TYPE TRANSCRIPTIONAL REGULATOR EXSA"/>
    <property type="match status" value="1"/>
</dbReference>
<evidence type="ECO:0000313" key="5">
    <source>
        <dbReference type="EMBL" id="SNY40215.1"/>
    </source>
</evidence>
<dbReference type="RefSeq" id="WP_097018965.1">
    <property type="nucleotide sequence ID" value="NZ_OBDZ01000026.1"/>
</dbReference>
<name>A0A285HWY0_9FIRM</name>
<keyword evidence="3" id="KW-0804">Transcription</keyword>
<sequence length="262" mass="30702">MLKINYCDYNHSNPDYDQIYRPLGSGDYLFLFFITPMKIKIENNTILSKENAFILFPKGAPQEYRAVKKFKNSFLHFSADDDDFIEKYNIPVNQIVYPSNTEPINDIFKQIYVEFCVKNIHYIEKADCLIKQLFIEFSRQLQSSSYGLNKNFNLFEQFHKARVEILTNIEKDWTAESMSSLTNLGTSQFYKYYQHFFSRSPKSELLEARITKAKYLLKVDGLPVNQAATLSGFNNLSHFSRYFKKTCGITPLEYSKTKSVDK</sequence>
<dbReference type="Gene3D" id="1.10.10.60">
    <property type="entry name" value="Homeodomain-like"/>
    <property type="match status" value="1"/>
</dbReference>
<dbReference type="PROSITE" id="PS00041">
    <property type="entry name" value="HTH_ARAC_FAMILY_1"/>
    <property type="match status" value="1"/>
</dbReference>
<evidence type="ECO:0000256" key="1">
    <source>
        <dbReference type="ARBA" id="ARBA00023015"/>
    </source>
</evidence>
<proteinExistence type="predicted"/>
<dbReference type="InterPro" id="IPR018060">
    <property type="entry name" value="HTH_AraC"/>
</dbReference>
<dbReference type="GO" id="GO:0043565">
    <property type="term" value="F:sequence-specific DNA binding"/>
    <property type="evidence" value="ECO:0007669"/>
    <property type="project" value="InterPro"/>
</dbReference>
<keyword evidence="1" id="KW-0805">Transcription regulation</keyword>
<dbReference type="PANTHER" id="PTHR43280">
    <property type="entry name" value="ARAC-FAMILY TRANSCRIPTIONAL REGULATOR"/>
    <property type="match status" value="1"/>
</dbReference>
<dbReference type="AlphaFoldDB" id="A0A285HWY0"/>
<dbReference type="Proteomes" id="UP000219573">
    <property type="component" value="Unassembled WGS sequence"/>
</dbReference>
<dbReference type="InterPro" id="IPR037923">
    <property type="entry name" value="HTH-like"/>
</dbReference>
<organism evidence="5 6">
    <name type="scientific">Orenia metallireducens</name>
    <dbReference type="NCBI Taxonomy" id="1413210"/>
    <lineage>
        <taxon>Bacteria</taxon>
        <taxon>Bacillati</taxon>
        <taxon>Bacillota</taxon>
        <taxon>Clostridia</taxon>
        <taxon>Halanaerobiales</taxon>
        <taxon>Halobacteroidaceae</taxon>
        <taxon>Orenia</taxon>
    </lineage>
</organism>
<dbReference type="SMART" id="SM00342">
    <property type="entry name" value="HTH_ARAC"/>
    <property type="match status" value="1"/>
</dbReference>
<accession>A0A285HWY0</accession>
<dbReference type="SUPFAM" id="SSF51215">
    <property type="entry name" value="Regulatory protein AraC"/>
    <property type="match status" value="1"/>
</dbReference>
<reference evidence="6" key="1">
    <citation type="submission" date="2017-09" db="EMBL/GenBank/DDBJ databases">
        <authorList>
            <person name="Varghese N."/>
            <person name="Submissions S."/>
        </authorList>
    </citation>
    <scope>NUCLEOTIDE SEQUENCE [LARGE SCALE GENOMIC DNA]</scope>
    <source>
        <strain evidence="6">MSL47</strain>
    </source>
</reference>
<keyword evidence="2 5" id="KW-0238">DNA-binding</keyword>
<gene>
    <name evidence="5" type="ORF">SAMN06265827_12656</name>
</gene>
<evidence type="ECO:0000256" key="3">
    <source>
        <dbReference type="ARBA" id="ARBA00023163"/>
    </source>
</evidence>
<protein>
    <submittedName>
        <fullName evidence="5">AraC-type DNA-binding protein</fullName>
    </submittedName>
</protein>
<evidence type="ECO:0000259" key="4">
    <source>
        <dbReference type="PROSITE" id="PS01124"/>
    </source>
</evidence>
<dbReference type="SUPFAM" id="SSF46689">
    <property type="entry name" value="Homeodomain-like"/>
    <property type="match status" value="1"/>
</dbReference>
<dbReference type="EMBL" id="OBDZ01000026">
    <property type="protein sequence ID" value="SNY40215.1"/>
    <property type="molecule type" value="Genomic_DNA"/>
</dbReference>
<dbReference type="InterPro" id="IPR018062">
    <property type="entry name" value="HTH_AraC-typ_CS"/>
</dbReference>
<dbReference type="InterPro" id="IPR009057">
    <property type="entry name" value="Homeodomain-like_sf"/>
</dbReference>
<dbReference type="Pfam" id="PF12833">
    <property type="entry name" value="HTH_18"/>
    <property type="match status" value="1"/>
</dbReference>
<keyword evidence="6" id="KW-1185">Reference proteome</keyword>
<feature type="domain" description="HTH araC/xylS-type" evidence="4">
    <location>
        <begin position="159"/>
        <end position="257"/>
    </location>
</feature>
<evidence type="ECO:0000256" key="2">
    <source>
        <dbReference type="ARBA" id="ARBA00023125"/>
    </source>
</evidence>